<dbReference type="AlphaFoldDB" id="A0A3T0N9B4"/>
<name>A0A3T0N9B4_9RHOB</name>
<geneLocation type="plasmid" evidence="1 2">
    <name>pW43A</name>
</geneLocation>
<accession>A0A3T0N9B4</accession>
<evidence type="ECO:0000313" key="2">
    <source>
        <dbReference type="Proteomes" id="UP000283063"/>
    </source>
</evidence>
<reference evidence="1 2" key="1">
    <citation type="submission" date="2018-10" db="EMBL/GenBank/DDBJ databases">
        <title>Parasedimentitalea marina sp. nov., a psychrophilic bacterium isolated from deep seawater of the New Britain Trench.</title>
        <authorList>
            <person name="Cao J."/>
        </authorList>
    </citation>
    <scope>NUCLEOTIDE SEQUENCE [LARGE SCALE GENOMIC DNA]</scope>
    <source>
        <strain evidence="1 2">W43</strain>
        <plasmid evidence="1 2">pW43A</plasmid>
    </source>
</reference>
<organism evidence="1 2">
    <name type="scientific">Parasedimentitalea marina</name>
    <dbReference type="NCBI Taxonomy" id="2483033"/>
    <lineage>
        <taxon>Bacteria</taxon>
        <taxon>Pseudomonadati</taxon>
        <taxon>Pseudomonadota</taxon>
        <taxon>Alphaproteobacteria</taxon>
        <taxon>Rhodobacterales</taxon>
        <taxon>Paracoccaceae</taxon>
        <taxon>Parasedimentitalea</taxon>
    </lineage>
</organism>
<keyword evidence="1" id="KW-0614">Plasmid</keyword>
<dbReference type="Proteomes" id="UP000283063">
    <property type="component" value="Plasmid pW43A"/>
</dbReference>
<protein>
    <submittedName>
        <fullName evidence="1">Uncharacterized protein</fullName>
    </submittedName>
</protein>
<gene>
    <name evidence="1" type="ORF">EBB79_21685</name>
</gene>
<dbReference type="EMBL" id="CP033220">
    <property type="protein sequence ID" value="AZV80589.1"/>
    <property type="molecule type" value="Genomic_DNA"/>
</dbReference>
<proteinExistence type="predicted"/>
<keyword evidence="2" id="KW-1185">Reference proteome</keyword>
<dbReference type="KEGG" id="sedi:EBB79_21685"/>
<evidence type="ECO:0000313" key="1">
    <source>
        <dbReference type="EMBL" id="AZV80589.1"/>
    </source>
</evidence>
<sequence length="84" mass="9654">MHHMLMIRPLGEGLLLQVPKFLRRGGLLILGRLKRRTQIFGLFLSLCLLAAQECGELRQLLISRLQLSQQSGLFCLPLYKFFSI</sequence>